<feature type="non-terminal residue" evidence="1">
    <location>
        <position position="117"/>
    </location>
</feature>
<protein>
    <submittedName>
        <fullName evidence="1">4420_t:CDS:1</fullName>
    </submittedName>
</protein>
<gene>
    <name evidence="1" type="ORF">AGERDE_LOCUS780</name>
</gene>
<dbReference type="EMBL" id="CAJVPL010000041">
    <property type="protein sequence ID" value="CAG8437530.1"/>
    <property type="molecule type" value="Genomic_DNA"/>
</dbReference>
<accession>A0A9N8YK00</accession>
<name>A0A9N8YK00_9GLOM</name>
<comment type="caution">
    <text evidence="1">The sequence shown here is derived from an EMBL/GenBank/DDBJ whole genome shotgun (WGS) entry which is preliminary data.</text>
</comment>
<sequence>PTDDLSKIIGAGILLSGTVIVAFQLSSTSSIFGFEDGKIVSQLLQEFLCQILEHDTSYAGNGFQSSLVKNSRNQFFNYYISKGYGKYKKLVLRLQLHMIKLFKKKEKVTMVFSYELE</sequence>
<dbReference type="AlphaFoldDB" id="A0A9N8YK00"/>
<keyword evidence="2" id="KW-1185">Reference proteome</keyword>
<evidence type="ECO:0000313" key="1">
    <source>
        <dbReference type="EMBL" id="CAG8437530.1"/>
    </source>
</evidence>
<dbReference type="Proteomes" id="UP000789831">
    <property type="component" value="Unassembled WGS sequence"/>
</dbReference>
<organism evidence="1 2">
    <name type="scientific">Ambispora gerdemannii</name>
    <dbReference type="NCBI Taxonomy" id="144530"/>
    <lineage>
        <taxon>Eukaryota</taxon>
        <taxon>Fungi</taxon>
        <taxon>Fungi incertae sedis</taxon>
        <taxon>Mucoromycota</taxon>
        <taxon>Glomeromycotina</taxon>
        <taxon>Glomeromycetes</taxon>
        <taxon>Archaeosporales</taxon>
        <taxon>Ambisporaceae</taxon>
        <taxon>Ambispora</taxon>
    </lineage>
</organism>
<reference evidence="1" key="1">
    <citation type="submission" date="2021-06" db="EMBL/GenBank/DDBJ databases">
        <authorList>
            <person name="Kallberg Y."/>
            <person name="Tangrot J."/>
            <person name="Rosling A."/>
        </authorList>
    </citation>
    <scope>NUCLEOTIDE SEQUENCE</scope>
    <source>
        <strain evidence="1">MT106</strain>
    </source>
</reference>
<evidence type="ECO:0000313" key="2">
    <source>
        <dbReference type="Proteomes" id="UP000789831"/>
    </source>
</evidence>
<proteinExistence type="predicted"/>